<dbReference type="Proteomes" id="UP000541444">
    <property type="component" value="Unassembled WGS sequence"/>
</dbReference>
<dbReference type="GO" id="GO:0016413">
    <property type="term" value="F:O-acetyltransferase activity"/>
    <property type="evidence" value="ECO:0007669"/>
    <property type="project" value="InterPro"/>
</dbReference>
<evidence type="ECO:0000256" key="4">
    <source>
        <dbReference type="ARBA" id="ARBA00022968"/>
    </source>
</evidence>
<evidence type="ECO:0000259" key="7">
    <source>
        <dbReference type="Pfam" id="PF13839"/>
    </source>
</evidence>
<keyword evidence="6" id="KW-0472">Membrane</keyword>
<proteinExistence type="inferred from homology"/>
<name>A0A7J7MF00_9MAGN</name>
<organism evidence="9 10">
    <name type="scientific">Kingdonia uniflora</name>
    <dbReference type="NCBI Taxonomy" id="39325"/>
    <lineage>
        <taxon>Eukaryota</taxon>
        <taxon>Viridiplantae</taxon>
        <taxon>Streptophyta</taxon>
        <taxon>Embryophyta</taxon>
        <taxon>Tracheophyta</taxon>
        <taxon>Spermatophyta</taxon>
        <taxon>Magnoliopsida</taxon>
        <taxon>Ranunculales</taxon>
        <taxon>Circaeasteraceae</taxon>
        <taxon>Kingdonia</taxon>
    </lineage>
</organism>
<dbReference type="InterPro" id="IPR026057">
    <property type="entry name" value="TBL_C"/>
</dbReference>
<dbReference type="InterPro" id="IPR025846">
    <property type="entry name" value="TBL_N"/>
</dbReference>
<feature type="domain" description="Trichome birefringence-like C-terminal" evidence="7">
    <location>
        <begin position="42"/>
        <end position="66"/>
    </location>
</feature>
<dbReference type="InterPro" id="IPR029962">
    <property type="entry name" value="TBL"/>
</dbReference>
<dbReference type="GO" id="GO:0016020">
    <property type="term" value="C:membrane"/>
    <property type="evidence" value="ECO:0007669"/>
    <property type="project" value="UniProtKB-SubCell"/>
</dbReference>
<dbReference type="Pfam" id="PF14416">
    <property type="entry name" value="PMR5N"/>
    <property type="match status" value="1"/>
</dbReference>
<dbReference type="PANTHER" id="PTHR32285:SF235">
    <property type="entry name" value="PROTEIN TRICHOME BIREFRINGENCE-LIKE 16"/>
    <property type="match status" value="1"/>
</dbReference>
<evidence type="ECO:0008006" key="11">
    <source>
        <dbReference type="Google" id="ProtNLM"/>
    </source>
</evidence>
<dbReference type="OrthoDB" id="630188at2759"/>
<keyword evidence="10" id="KW-1185">Reference proteome</keyword>
<keyword evidence="3" id="KW-0812">Transmembrane</keyword>
<evidence type="ECO:0000313" key="10">
    <source>
        <dbReference type="Proteomes" id="UP000541444"/>
    </source>
</evidence>
<feature type="domain" description="Trichome birefringence-like N-terminal" evidence="8">
    <location>
        <begin position="198"/>
        <end position="251"/>
    </location>
</feature>
<dbReference type="EMBL" id="JACGCM010001564">
    <property type="protein sequence ID" value="KAF6153308.1"/>
    <property type="molecule type" value="Genomic_DNA"/>
</dbReference>
<comment type="similarity">
    <text evidence="2">Belongs to the PC-esterase family. TBL subfamily.</text>
</comment>
<dbReference type="AlphaFoldDB" id="A0A7J7MF00"/>
<evidence type="ECO:0000313" key="9">
    <source>
        <dbReference type="EMBL" id="KAF6153308.1"/>
    </source>
</evidence>
<evidence type="ECO:0000256" key="5">
    <source>
        <dbReference type="ARBA" id="ARBA00022989"/>
    </source>
</evidence>
<evidence type="ECO:0000256" key="2">
    <source>
        <dbReference type="ARBA" id="ARBA00007727"/>
    </source>
</evidence>
<gene>
    <name evidence="9" type="ORF">GIB67_003498</name>
</gene>
<feature type="domain" description="Trichome birefringence-like C-terminal" evidence="7">
    <location>
        <begin position="252"/>
        <end position="536"/>
    </location>
</feature>
<protein>
    <recommendedName>
        <fullName evidence="11">Trichome birefringence-like N-terminal domain-containing protein</fullName>
    </recommendedName>
</protein>
<accession>A0A7J7MF00</accession>
<sequence length="538" mass="61092">MRPCSHPLALIISLNVAEQLFHTIWLTRINLLRCISVAKKVTPGIQDCLHWCQPSVPDTWNEILYAHCSEHNTMKGGLYGLRRKQISLILISLFCTSIVLWEWERSPFLIKFIPPQNHVLRPSLEVLMGTPGVSSMSSETDVLVKNDTSNSFLEGEITTHEDIKKIDTVAPIGSSTANTPQNNNTETKPKASLIMQKGCNLAKGKWIKDSRRPLYSGFGCKRWLSEMWACRLTQRKDFSYEKLRWQPNNCKMPEFEASSFLRRMRGKTIAFVGDSLGRQQFQSLMCMATGSKDSPGVIDVGKKYGLIKARGTIRPAGWAYRFKATNTTILFYWSTSLCEVEPLNITNPATHWALHLDRPPSFLTRYIHRFDVLVLNTGHHWNRGKFNTNRWVMHVGGVPNTNRKLINIGNAKNFKIYSIIKWLDSELPKHPRLKAFFRTISPRHFFNGDWNSGGSCDNTVSLVEGKEITQDESSDTIVSGAVNGTKVNMLDITAISQLRDEGHLSRFTIKVTPGVQDCLHWCQPGVPDTWNEILYAQL</sequence>
<evidence type="ECO:0000256" key="1">
    <source>
        <dbReference type="ARBA" id="ARBA00004167"/>
    </source>
</evidence>
<comment type="subcellular location">
    <subcellularLocation>
        <location evidence="1">Membrane</location>
        <topology evidence="1">Single-pass membrane protein</topology>
    </subcellularLocation>
</comment>
<dbReference type="Pfam" id="PF13839">
    <property type="entry name" value="PC-Esterase"/>
    <property type="match status" value="2"/>
</dbReference>
<dbReference type="GO" id="GO:0005794">
    <property type="term" value="C:Golgi apparatus"/>
    <property type="evidence" value="ECO:0007669"/>
    <property type="project" value="TreeGrafter"/>
</dbReference>
<evidence type="ECO:0000256" key="6">
    <source>
        <dbReference type="ARBA" id="ARBA00023136"/>
    </source>
</evidence>
<evidence type="ECO:0000259" key="8">
    <source>
        <dbReference type="Pfam" id="PF14416"/>
    </source>
</evidence>
<evidence type="ECO:0000256" key="3">
    <source>
        <dbReference type="ARBA" id="ARBA00022692"/>
    </source>
</evidence>
<comment type="caution">
    <text evidence="9">The sequence shown here is derived from an EMBL/GenBank/DDBJ whole genome shotgun (WGS) entry which is preliminary data.</text>
</comment>
<reference evidence="9 10" key="1">
    <citation type="journal article" date="2020" name="IScience">
        <title>Genome Sequencing of the Endangered Kingdonia uniflora (Circaeasteraceae, Ranunculales) Reveals Potential Mechanisms of Evolutionary Specialization.</title>
        <authorList>
            <person name="Sun Y."/>
            <person name="Deng T."/>
            <person name="Zhang A."/>
            <person name="Moore M.J."/>
            <person name="Landis J.B."/>
            <person name="Lin N."/>
            <person name="Zhang H."/>
            <person name="Zhang X."/>
            <person name="Huang J."/>
            <person name="Zhang X."/>
            <person name="Sun H."/>
            <person name="Wang H."/>
        </authorList>
    </citation>
    <scope>NUCLEOTIDE SEQUENCE [LARGE SCALE GENOMIC DNA]</scope>
    <source>
        <strain evidence="9">TB1705</strain>
        <tissue evidence="9">Leaf</tissue>
    </source>
</reference>
<keyword evidence="4" id="KW-0735">Signal-anchor</keyword>
<dbReference type="PANTHER" id="PTHR32285">
    <property type="entry name" value="PROTEIN TRICHOME BIREFRINGENCE-LIKE 9-RELATED"/>
    <property type="match status" value="1"/>
</dbReference>
<keyword evidence="5" id="KW-1133">Transmembrane helix</keyword>